<dbReference type="OrthoDB" id="9797498at2"/>
<evidence type="ECO:0000313" key="3">
    <source>
        <dbReference type="EMBL" id="AXY77665.1"/>
    </source>
</evidence>
<sequence length="459" mass="50549">MKILLPLLLLASTFSLVAHSLVAQELTDPRKQEIVFRNVNVIPMDKEQVLTNQVVIVKDGRITLIGDARMVKYGAGALVIDGTGKYLMPGLAEMHAHVPPIDDIEPMKEVVMLFALKGVTTIRGMLGHPRHLELRSKLLSGEIIGPRLYTSGPSINGQTANTEATAIKMVRDQKAAGYDFLKLHPGLTVPNFNAIVQTAKEVNIPFAGHVSFQVGVWRAIDAGYASIDHMDGFVESLVPGIENMTEQQTGLFATFIGHQADTSRIPALVKGLRDHHIWVVPTQALAERWISPDNTPEALSQEPEMKYMSPNTLTNWVNTKKNLQGNPQYKPSEVRQFVELRRKLIYACQKNGVGLLLGSDAPQIFDVPGFSLHHELQYLVNAGLTPYEALRTGTVNPAIFLKREDAGLIRIGAVADLVLLNSNPLTNIGATQDIEGVCLAGRWLNKTYIQQGLKKLEKK</sequence>
<gene>
    <name evidence="3" type="ORF">D3H65_28405</name>
</gene>
<dbReference type="PANTHER" id="PTHR43135">
    <property type="entry name" value="ALPHA-D-RIBOSE 1-METHYLPHOSPHONATE 5-TRIPHOSPHATE DIPHOSPHATASE"/>
    <property type="match status" value="1"/>
</dbReference>
<dbReference type="SUPFAM" id="SSF51338">
    <property type="entry name" value="Composite domain of metallo-dependent hydrolases"/>
    <property type="match status" value="1"/>
</dbReference>
<dbReference type="InterPro" id="IPR006680">
    <property type="entry name" value="Amidohydro-rel"/>
</dbReference>
<organism evidence="3 4">
    <name type="scientific">Paraflavitalea soli</name>
    <dbReference type="NCBI Taxonomy" id="2315862"/>
    <lineage>
        <taxon>Bacteria</taxon>
        <taxon>Pseudomonadati</taxon>
        <taxon>Bacteroidota</taxon>
        <taxon>Chitinophagia</taxon>
        <taxon>Chitinophagales</taxon>
        <taxon>Chitinophagaceae</taxon>
        <taxon>Paraflavitalea</taxon>
    </lineage>
</organism>
<evidence type="ECO:0000259" key="2">
    <source>
        <dbReference type="Pfam" id="PF01979"/>
    </source>
</evidence>
<dbReference type="Gene3D" id="2.30.40.10">
    <property type="entry name" value="Urease, subunit C, domain 1"/>
    <property type="match status" value="2"/>
</dbReference>
<dbReference type="SUPFAM" id="SSF51556">
    <property type="entry name" value="Metallo-dependent hydrolases"/>
    <property type="match status" value="1"/>
</dbReference>
<dbReference type="InterPro" id="IPR051781">
    <property type="entry name" value="Metallo-dep_Hydrolase"/>
</dbReference>
<dbReference type="RefSeq" id="WP_119053538.1">
    <property type="nucleotide sequence ID" value="NZ_CP032157.1"/>
</dbReference>
<keyword evidence="3" id="KW-0378">Hydrolase</keyword>
<dbReference type="KEGG" id="pseg:D3H65_28405"/>
<dbReference type="PANTHER" id="PTHR43135:SF3">
    <property type="entry name" value="ALPHA-D-RIBOSE 1-METHYLPHOSPHONATE 5-TRIPHOSPHATE DIPHOSPHATASE"/>
    <property type="match status" value="1"/>
</dbReference>
<dbReference type="GO" id="GO:0016810">
    <property type="term" value="F:hydrolase activity, acting on carbon-nitrogen (but not peptide) bonds"/>
    <property type="evidence" value="ECO:0007669"/>
    <property type="project" value="InterPro"/>
</dbReference>
<dbReference type="InterPro" id="IPR011059">
    <property type="entry name" value="Metal-dep_hydrolase_composite"/>
</dbReference>
<dbReference type="Gene3D" id="1.20.58.520">
    <property type="entry name" value="Amidohydrolase"/>
    <property type="match status" value="1"/>
</dbReference>
<name>A0A3B7N0V6_9BACT</name>
<evidence type="ECO:0000256" key="1">
    <source>
        <dbReference type="SAM" id="SignalP"/>
    </source>
</evidence>
<dbReference type="InterPro" id="IPR032466">
    <property type="entry name" value="Metal_Hydrolase"/>
</dbReference>
<feature type="signal peptide" evidence="1">
    <location>
        <begin position="1"/>
        <end position="23"/>
    </location>
</feature>
<evidence type="ECO:0000313" key="4">
    <source>
        <dbReference type="Proteomes" id="UP000263900"/>
    </source>
</evidence>
<protein>
    <submittedName>
        <fullName evidence="3">Amidohydrolase</fullName>
    </submittedName>
</protein>
<feature type="domain" description="Amidohydrolase-related" evidence="2">
    <location>
        <begin position="86"/>
        <end position="443"/>
    </location>
</feature>
<dbReference type="Gene3D" id="3.30.110.90">
    <property type="entry name" value="Amidohydrolase"/>
    <property type="match status" value="2"/>
</dbReference>
<accession>A0A3B7N0V6</accession>
<keyword evidence="1" id="KW-0732">Signal</keyword>
<dbReference type="Proteomes" id="UP000263900">
    <property type="component" value="Chromosome"/>
</dbReference>
<keyword evidence="4" id="KW-1185">Reference proteome</keyword>
<reference evidence="3 4" key="1">
    <citation type="submission" date="2018-09" db="EMBL/GenBank/DDBJ databases">
        <title>Genome sequencing of strain 6GH32-13.</title>
        <authorList>
            <person name="Weon H.-Y."/>
            <person name="Heo J."/>
            <person name="Kwon S.-W."/>
        </authorList>
    </citation>
    <scope>NUCLEOTIDE SEQUENCE [LARGE SCALE GENOMIC DNA]</scope>
    <source>
        <strain evidence="3 4">5GH32-13</strain>
    </source>
</reference>
<dbReference type="Gene3D" id="3.40.50.10910">
    <property type="entry name" value="Amidohydrolase"/>
    <property type="match status" value="1"/>
</dbReference>
<proteinExistence type="predicted"/>
<dbReference type="EMBL" id="CP032157">
    <property type="protein sequence ID" value="AXY77665.1"/>
    <property type="molecule type" value="Genomic_DNA"/>
</dbReference>
<feature type="chain" id="PRO_5017539123" evidence="1">
    <location>
        <begin position="24"/>
        <end position="459"/>
    </location>
</feature>
<dbReference type="AlphaFoldDB" id="A0A3B7N0V6"/>
<dbReference type="Pfam" id="PF01979">
    <property type="entry name" value="Amidohydro_1"/>
    <property type="match status" value="1"/>
</dbReference>